<evidence type="ECO:0000256" key="1">
    <source>
        <dbReference type="ARBA" id="ARBA00010254"/>
    </source>
</evidence>
<protein>
    <submittedName>
        <fullName evidence="4">30S ribosomal protein S17</fullName>
    </submittedName>
</protein>
<dbReference type="PANTHER" id="PTHR10744">
    <property type="entry name" value="40S RIBOSOMAL PROTEIN S11 FAMILY MEMBER"/>
    <property type="match status" value="1"/>
</dbReference>
<proteinExistence type="inferred from homology"/>
<dbReference type="SUPFAM" id="SSF50249">
    <property type="entry name" value="Nucleic acid-binding proteins"/>
    <property type="match status" value="1"/>
</dbReference>
<dbReference type="GO" id="GO:0022627">
    <property type="term" value="C:cytosolic small ribosomal subunit"/>
    <property type="evidence" value="ECO:0007669"/>
    <property type="project" value="TreeGrafter"/>
</dbReference>
<organism evidence="4">
    <name type="scientific">uncultured bacterium</name>
    <name type="common">gcode 4</name>
    <dbReference type="NCBI Taxonomy" id="1234023"/>
    <lineage>
        <taxon>Bacteria</taxon>
        <taxon>environmental samples</taxon>
    </lineage>
</organism>
<dbReference type="PANTHER" id="PTHR10744:SF1">
    <property type="entry name" value="SMALL RIBOSOMAL SUBUNIT PROTEIN US17M"/>
    <property type="match status" value="1"/>
</dbReference>
<keyword evidence="3" id="KW-0687">Ribonucleoprotein</keyword>
<dbReference type="GO" id="GO:0006412">
    <property type="term" value="P:translation"/>
    <property type="evidence" value="ECO:0007669"/>
    <property type="project" value="InterPro"/>
</dbReference>
<dbReference type="GO" id="GO:0003735">
    <property type="term" value="F:structural constituent of ribosome"/>
    <property type="evidence" value="ECO:0007669"/>
    <property type="project" value="InterPro"/>
</dbReference>
<dbReference type="AlphaFoldDB" id="K2AXI7"/>
<comment type="similarity">
    <text evidence="1">Belongs to the universal ribosomal protein uS17 family.</text>
</comment>
<dbReference type="EMBL" id="AMFJ01021624">
    <property type="protein sequence ID" value="EKD66486.1"/>
    <property type="molecule type" value="Genomic_DNA"/>
</dbReference>
<comment type="caution">
    <text evidence="4">The sequence shown here is derived from an EMBL/GenBank/DDBJ whole genome shotgun (WGS) entry which is preliminary data.</text>
</comment>
<accession>K2AXI7</accession>
<dbReference type="Gene3D" id="2.40.50.140">
    <property type="entry name" value="Nucleic acid-binding proteins"/>
    <property type="match status" value="1"/>
</dbReference>
<keyword evidence="2 4" id="KW-0689">Ribosomal protein</keyword>
<evidence type="ECO:0000313" key="4">
    <source>
        <dbReference type="EMBL" id="EKD66486.1"/>
    </source>
</evidence>
<dbReference type="InterPro" id="IPR012340">
    <property type="entry name" value="NA-bd_OB-fold"/>
</dbReference>
<dbReference type="CDD" id="cd00364">
    <property type="entry name" value="Ribosomal_uS17"/>
    <property type="match status" value="1"/>
</dbReference>
<gene>
    <name evidence="4" type="primary">rpsQ</name>
    <name evidence="4" type="ORF">ACD_49C00038G0020</name>
</gene>
<sequence length="73" mass="8752">MRTKTWLVTSIKMDKTVVITIDSYKTNPKYKKKYKVSKNFYAHDENNSCELWTVIKIQETRPLSKLKKWIVVN</sequence>
<dbReference type="Pfam" id="PF00366">
    <property type="entry name" value="Ribosomal_S17"/>
    <property type="match status" value="1"/>
</dbReference>
<evidence type="ECO:0000256" key="3">
    <source>
        <dbReference type="ARBA" id="ARBA00023274"/>
    </source>
</evidence>
<dbReference type="PRINTS" id="PR00973">
    <property type="entry name" value="RIBOSOMALS17"/>
</dbReference>
<dbReference type="InterPro" id="IPR000266">
    <property type="entry name" value="Ribosomal_uS17"/>
</dbReference>
<evidence type="ECO:0000256" key="2">
    <source>
        <dbReference type="ARBA" id="ARBA00022980"/>
    </source>
</evidence>
<reference evidence="4" key="1">
    <citation type="journal article" date="2012" name="Science">
        <title>Fermentation, hydrogen, and sulfur metabolism in multiple uncultivated bacterial phyla.</title>
        <authorList>
            <person name="Wrighton K.C."/>
            <person name="Thomas B.C."/>
            <person name="Sharon I."/>
            <person name="Miller C.S."/>
            <person name="Castelle C.J."/>
            <person name="VerBerkmoes N.C."/>
            <person name="Wilkins M.J."/>
            <person name="Hettich R.L."/>
            <person name="Lipton M.S."/>
            <person name="Williams K.H."/>
            <person name="Long P.E."/>
            <person name="Banfield J.F."/>
        </authorList>
    </citation>
    <scope>NUCLEOTIDE SEQUENCE [LARGE SCALE GENOMIC DNA]</scope>
</reference>
<name>K2AXI7_9BACT</name>
<dbReference type="NCBIfam" id="NF004123">
    <property type="entry name" value="PRK05610.1"/>
    <property type="match status" value="1"/>
</dbReference>